<dbReference type="Proteomes" id="UP000631181">
    <property type="component" value="Unassembled WGS sequence"/>
</dbReference>
<dbReference type="OrthoDB" id="29879at2759"/>
<protein>
    <submittedName>
        <fullName evidence="1">Uncharacterized protein</fullName>
    </submittedName>
</protein>
<gene>
    <name evidence="1" type="ORF">PECM_004116</name>
</gene>
<keyword evidence="2" id="KW-1185">Reference proteome</keyword>
<dbReference type="InterPro" id="IPR045861">
    <property type="entry name" value="CorA_cytoplasmic_dom"/>
</dbReference>
<dbReference type="GO" id="GO:0010961">
    <property type="term" value="P:intracellular magnesium ion homeostasis"/>
    <property type="evidence" value="ECO:0007669"/>
    <property type="project" value="TreeGrafter"/>
</dbReference>
<dbReference type="PANTHER" id="PTHR21535:SF55">
    <property type="entry name" value="MAGNESIUM TRANSPORTER ALR1-RELATED"/>
    <property type="match status" value="1"/>
</dbReference>
<name>A0A8J8WIA6_9EURO</name>
<dbReference type="PANTHER" id="PTHR21535">
    <property type="entry name" value="MAGNESIUM AND COBALT TRANSPORT PROTEIN/MITOCHONDRIAL IMPORT INNER MEMBRANE TRANSLOCASE SUBUNIT TIM8"/>
    <property type="match status" value="1"/>
</dbReference>
<reference evidence="1" key="1">
    <citation type="journal article" date="2020" name="Front. Microbiol.">
        <title>Gene regulatory networks of Penicillium echinulatum 2HH and Penicillium oxalicum 114-2 inferred by a computational biology approach.</title>
        <authorList>
            <person name="Lenz A.R."/>
            <person name="Galan-Vasquez E."/>
            <person name="Balbinot E."/>
            <person name="De Abreu F.P."/>
            <person name="De Oliveira N.S."/>
            <person name="Da Rosa L.O."/>
            <person name="De Avila E Silva S."/>
            <person name="Camassola M."/>
            <person name="Dillon A.J.P."/>
            <person name="Perez-Rueda E."/>
        </authorList>
    </citation>
    <scope>NUCLEOTIDE SEQUENCE</scope>
    <source>
        <strain evidence="1">S1M29</strain>
    </source>
</reference>
<dbReference type="EMBL" id="WIWV01000026">
    <property type="protein sequence ID" value="KAF7717460.1"/>
    <property type="molecule type" value="Genomic_DNA"/>
</dbReference>
<evidence type="ECO:0000313" key="2">
    <source>
        <dbReference type="Proteomes" id="UP000631181"/>
    </source>
</evidence>
<accession>A0A8J8WIA6</accession>
<dbReference type="Gene3D" id="1.20.58.340">
    <property type="entry name" value="Magnesium transport protein CorA, transmembrane region"/>
    <property type="match status" value="1"/>
</dbReference>
<dbReference type="GO" id="GO:0015095">
    <property type="term" value="F:magnesium ion transmembrane transporter activity"/>
    <property type="evidence" value="ECO:0007669"/>
    <property type="project" value="TreeGrafter"/>
</dbReference>
<dbReference type="Gene3D" id="3.30.460.20">
    <property type="entry name" value="CorA soluble domain-like"/>
    <property type="match status" value="1"/>
</dbReference>
<dbReference type="Pfam" id="PF01544">
    <property type="entry name" value="CorA"/>
    <property type="match status" value="1"/>
</dbReference>
<sequence>MAMALSKRFSFFSSEAHKTVTSTSWATLFPDEDLQQVLQDQQKGCSDFNQPTAEDVVIREPREEVDVYDNYYLICFQTLIHQSLQKQEQTEIPVSVALYILVFQCRAITFSLSEKHVNRVRERIRGMHNPSILSSDWICYAMIDDIMNSFEPFARDAEREREAIEDQIHTVRIDDAQILLPRVNVLRKKTAQISRCLSGKVDVLNGYVTPSLSRARSHCQLLHEFADVD</sequence>
<dbReference type="GO" id="GO:0005886">
    <property type="term" value="C:plasma membrane"/>
    <property type="evidence" value="ECO:0007669"/>
    <property type="project" value="TreeGrafter"/>
</dbReference>
<proteinExistence type="predicted"/>
<dbReference type="SUPFAM" id="SSF143865">
    <property type="entry name" value="CorA soluble domain-like"/>
    <property type="match status" value="1"/>
</dbReference>
<evidence type="ECO:0000313" key="1">
    <source>
        <dbReference type="EMBL" id="KAF7717460.1"/>
    </source>
</evidence>
<comment type="caution">
    <text evidence="1">The sequence shown here is derived from an EMBL/GenBank/DDBJ whole genome shotgun (WGS) entry which is preliminary data.</text>
</comment>
<organism evidence="1 2">
    <name type="scientific">Penicillium ucsense</name>
    <dbReference type="NCBI Taxonomy" id="2839758"/>
    <lineage>
        <taxon>Eukaryota</taxon>
        <taxon>Fungi</taxon>
        <taxon>Dikarya</taxon>
        <taxon>Ascomycota</taxon>
        <taxon>Pezizomycotina</taxon>
        <taxon>Eurotiomycetes</taxon>
        <taxon>Eurotiomycetidae</taxon>
        <taxon>Eurotiales</taxon>
        <taxon>Aspergillaceae</taxon>
        <taxon>Penicillium</taxon>
    </lineage>
</organism>
<dbReference type="InterPro" id="IPR002523">
    <property type="entry name" value="MgTranspt_CorA/ZnTranspt_ZntB"/>
</dbReference>
<dbReference type="AlphaFoldDB" id="A0A8J8WIA6"/>